<keyword evidence="7" id="KW-1185">Reference proteome</keyword>
<gene>
    <name evidence="6" type="ORF">O166_14680</name>
</gene>
<evidence type="ECO:0000256" key="2">
    <source>
        <dbReference type="ARBA" id="ARBA00022723"/>
    </source>
</evidence>
<reference evidence="6 7" key="1">
    <citation type="journal article" date="2013" name="Genome Announc.">
        <title>Genome Sequence of the Pigment-Producing Bacterium Pseudogulbenkiania ferrooxidans, Isolated from Loktak Lake.</title>
        <authorList>
            <person name="Puranik S."/>
            <person name="Talkal R."/>
            <person name="Qureshi A."/>
            <person name="Khardenavis A."/>
            <person name="Kapley A."/>
            <person name="Purohit H.J."/>
        </authorList>
    </citation>
    <scope>NUCLEOTIDE SEQUENCE [LARGE SCALE GENOMIC DNA]</scope>
    <source>
        <strain evidence="6 7">EGD-HP2</strain>
    </source>
</reference>
<proteinExistence type="predicted"/>
<dbReference type="SUPFAM" id="SSF51197">
    <property type="entry name" value="Clavaminate synthase-like"/>
    <property type="match status" value="1"/>
</dbReference>
<dbReference type="RefSeq" id="WP_021478485.1">
    <property type="nucleotide sequence ID" value="NZ_AVPH01000277.1"/>
</dbReference>
<evidence type="ECO:0000256" key="4">
    <source>
        <dbReference type="ARBA" id="ARBA00023004"/>
    </source>
</evidence>
<dbReference type="InterPro" id="IPR003347">
    <property type="entry name" value="JmjC_dom"/>
</dbReference>
<dbReference type="Gene3D" id="2.60.120.650">
    <property type="entry name" value="Cupin"/>
    <property type="match status" value="1"/>
</dbReference>
<organism evidence="6 7">
    <name type="scientific">Pseudogulbenkiania ferrooxidans EGD-HP2</name>
    <dbReference type="NCBI Taxonomy" id="1388764"/>
    <lineage>
        <taxon>Bacteria</taxon>
        <taxon>Pseudomonadati</taxon>
        <taxon>Pseudomonadota</taxon>
        <taxon>Betaproteobacteria</taxon>
        <taxon>Neisseriales</taxon>
        <taxon>Chromobacteriaceae</taxon>
        <taxon>Pseudogulbenkiania</taxon>
    </lineage>
</organism>
<sequence length="285" mass="32322">MKFQSIPRIPYLSAKALTAYLAKPASPLILTTVMRDWPAMRRWSFDYFAQTFGDFPVVAHAPQFPTVARWSVRTRLSAYIDYLKAPEQGVIAGEWLKGDAESLRRSGLTLYAGNFNPAHAVHGDPERIFADVPKLPNFIDNWLDLLNPRFRDLSLKVQSHYFVYLSVPGGVTPLHHDFWSTHAFLAQISGRKEAVLFAPADAKLLYQEQSGIVPAMRDDPRFADVIGWRGQLGPGDFLLMPAGWLHYVETLEASITYSADWIDGSNWRAYIAEAEHTLRQKGEWQ</sequence>
<evidence type="ECO:0000259" key="5">
    <source>
        <dbReference type="PROSITE" id="PS51184"/>
    </source>
</evidence>
<accession>A0ABN0N2X7</accession>
<evidence type="ECO:0000313" key="6">
    <source>
        <dbReference type="EMBL" id="ERE00373.1"/>
    </source>
</evidence>
<keyword evidence="2" id="KW-0479">Metal-binding</keyword>
<dbReference type="InterPro" id="IPR041667">
    <property type="entry name" value="Cupin_8"/>
</dbReference>
<dbReference type="SMART" id="SM00558">
    <property type="entry name" value="JmjC"/>
    <property type="match status" value="1"/>
</dbReference>
<evidence type="ECO:0000256" key="3">
    <source>
        <dbReference type="ARBA" id="ARBA00023002"/>
    </source>
</evidence>
<dbReference type="Pfam" id="PF13621">
    <property type="entry name" value="Cupin_8"/>
    <property type="match status" value="1"/>
</dbReference>
<comment type="cofactor">
    <cofactor evidence="1">
        <name>Fe(2+)</name>
        <dbReference type="ChEBI" id="CHEBI:29033"/>
    </cofactor>
</comment>
<evidence type="ECO:0000313" key="7">
    <source>
        <dbReference type="Proteomes" id="UP000016426"/>
    </source>
</evidence>
<keyword evidence="3" id="KW-0560">Oxidoreductase</keyword>
<dbReference type="PANTHER" id="PTHR12461:SF106">
    <property type="entry name" value="BIFUNCTIONAL PEPTIDASE AND ARGINYL-HYDROXYLASE JMJD5"/>
    <property type="match status" value="1"/>
</dbReference>
<evidence type="ECO:0000256" key="1">
    <source>
        <dbReference type="ARBA" id="ARBA00001954"/>
    </source>
</evidence>
<dbReference type="Proteomes" id="UP000016426">
    <property type="component" value="Unassembled WGS sequence"/>
</dbReference>
<dbReference type="PANTHER" id="PTHR12461">
    <property type="entry name" value="HYPOXIA-INDUCIBLE FACTOR 1 ALPHA INHIBITOR-RELATED"/>
    <property type="match status" value="1"/>
</dbReference>
<dbReference type="PROSITE" id="PS51184">
    <property type="entry name" value="JMJC"/>
    <property type="match status" value="1"/>
</dbReference>
<dbReference type="EMBL" id="AVPH01000277">
    <property type="protein sequence ID" value="ERE00373.1"/>
    <property type="molecule type" value="Genomic_DNA"/>
</dbReference>
<name>A0ABN0N2X7_9NEIS</name>
<protein>
    <recommendedName>
        <fullName evidence="5">JmjC domain-containing protein</fullName>
    </recommendedName>
</protein>
<keyword evidence="4" id="KW-0408">Iron</keyword>
<comment type="caution">
    <text evidence="6">The sequence shown here is derived from an EMBL/GenBank/DDBJ whole genome shotgun (WGS) entry which is preliminary data.</text>
</comment>
<feature type="domain" description="JmjC" evidence="5">
    <location>
        <begin position="121"/>
        <end position="278"/>
    </location>
</feature>